<evidence type="ECO:0000313" key="7">
    <source>
        <dbReference type="Proteomes" id="UP000828390"/>
    </source>
</evidence>
<reference evidence="6" key="2">
    <citation type="submission" date="2020-11" db="EMBL/GenBank/DDBJ databases">
        <authorList>
            <person name="McCartney M.A."/>
            <person name="Auch B."/>
            <person name="Kono T."/>
            <person name="Mallez S."/>
            <person name="Becker A."/>
            <person name="Gohl D.M."/>
            <person name="Silverstein K.A.T."/>
            <person name="Koren S."/>
            <person name="Bechman K.B."/>
            <person name="Herman A."/>
            <person name="Abrahante J.E."/>
            <person name="Garbe J."/>
        </authorList>
    </citation>
    <scope>NUCLEOTIDE SEQUENCE</scope>
    <source>
        <strain evidence="6">Duluth1</strain>
        <tissue evidence="6">Whole animal</tissue>
    </source>
</reference>
<dbReference type="GO" id="GO:0008270">
    <property type="term" value="F:zinc ion binding"/>
    <property type="evidence" value="ECO:0007669"/>
    <property type="project" value="UniProtKB-KW"/>
</dbReference>
<protein>
    <recommendedName>
        <fullName evidence="5">PHD-type domain-containing protein</fullName>
    </recommendedName>
</protein>
<dbReference type="SUPFAM" id="SSF57903">
    <property type="entry name" value="FYVE/PHD zinc finger"/>
    <property type="match status" value="1"/>
</dbReference>
<feature type="region of interest" description="Disordered" evidence="4">
    <location>
        <begin position="364"/>
        <end position="438"/>
    </location>
</feature>
<feature type="compositionally biased region" description="Polar residues" evidence="4">
    <location>
        <begin position="426"/>
        <end position="438"/>
    </location>
</feature>
<dbReference type="EMBL" id="JAIWYP010000011">
    <property type="protein sequence ID" value="KAH3741332.1"/>
    <property type="molecule type" value="Genomic_DNA"/>
</dbReference>
<evidence type="ECO:0000259" key="5">
    <source>
        <dbReference type="Pfam" id="PF00628"/>
    </source>
</evidence>
<dbReference type="AlphaFoldDB" id="A0A9D4D9Y0"/>
<keyword evidence="1" id="KW-0479">Metal-binding</keyword>
<feature type="compositionally biased region" description="Polar residues" evidence="4">
    <location>
        <begin position="405"/>
        <end position="417"/>
    </location>
</feature>
<comment type="caution">
    <text evidence="6">The sequence shown here is derived from an EMBL/GenBank/DDBJ whole genome shotgun (WGS) entry which is preliminary data.</text>
</comment>
<evidence type="ECO:0000256" key="1">
    <source>
        <dbReference type="ARBA" id="ARBA00022723"/>
    </source>
</evidence>
<dbReference type="InterPro" id="IPR011011">
    <property type="entry name" value="Znf_FYVE_PHD"/>
</dbReference>
<evidence type="ECO:0000256" key="3">
    <source>
        <dbReference type="ARBA" id="ARBA00022833"/>
    </source>
</evidence>
<evidence type="ECO:0000256" key="4">
    <source>
        <dbReference type="SAM" id="MobiDB-lite"/>
    </source>
</evidence>
<dbReference type="InterPro" id="IPR013083">
    <property type="entry name" value="Znf_RING/FYVE/PHD"/>
</dbReference>
<sequence>MMEVNDKHVIENLSSAAYEVLKSQTFEYYTNCEDKQCEIKRRASTAKGIESKIIVEEAVCIKLKSVGRQLFRVNFFNSTNKIDVNGHMYKIFITDDFPKISKILEKYDFIKQLNCMIYDACSAYFDQQNETCASKMLLQIKEKQQLADDSQISIANIDKHRSKTLHIPQLKYHEASEENDTSMMYLDDTFGRCTEEDEKDFPCTVCNEGTEDKTSLECMLCGKWIHRECHEKSMNYEHNENDYTCMLCKCLDDEEPELRNKHSPIDDNADCSLHVLYDENEHDIHNKIQQVLITEDISDEAETRSDSPHTEEKICDNIDLNTIYTSAINDGDVRKITPHNHENSNDKRAFLNVQSSIHVVDGQKSALDPALRRSETRSSRCYSQSPKNAKKEQYNAGESARKEQYNTGDTGEQTVASKSPYMHEQMNVTSIRPETQQI</sequence>
<accession>A0A9D4D9Y0</accession>
<dbReference type="InterPro" id="IPR019787">
    <property type="entry name" value="Znf_PHD-finger"/>
</dbReference>
<keyword evidence="3" id="KW-0862">Zinc</keyword>
<feature type="compositionally biased region" description="Basic and acidic residues" evidence="4">
    <location>
        <begin position="389"/>
        <end position="404"/>
    </location>
</feature>
<dbReference type="Proteomes" id="UP000828390">
    <property type="component" value="Unassembled WGS sequence"/>
</dbReference>
<dbReference type="Pfam" id="PF00628">
    <property type="entry name" value="PHD"/>
    <property type="match status" value="1"/>
</dbReference>
<evidence type="ECO:0000313" key="6">
    <source>
        <dbReference type="EMBL" id="KAH3741332.1"/>
    </source>
</evidence>
<keyword evidence="2" id="KW-0863">Zinc-finger</keyword>
<reference evidence="6" key="1">
    <citation type="journal article" date="2019" name="bioRxiv">
        <title>The Genome of the Zebra Mussel, Dreissena polymorpha: A Resource for Invasive Species Research.</title>
        <authorList>
            <person name="McCartney M.A."/>
            <person name="Auch B."/>
            <person name="Kono T."/>
            <person name="Mallez S."/>
            <person name="Zhang Y."/>
            <person name="Obille A."/>
            <person name="Becker A."/>
            <person name="Abrahante J.E."/>
            <person name="Garbe J."/>
            <person name="Badalamenti J.P."/>
            <person name="Herman A."/>
            <person name="Mangelson H."/>
            <person name="Liachko I."/>
            <person name="Sullivan S."/>
            <person name="Sone E.D."/>
            <person name="Koren S."/>
            <person name="Silverstein K.A.T."/>
            <person name="Beckman K.B."/>
            <person name="Gohl D.M."/>
        </authorList>
    </citation>
    <scope>NUCLEOTIDE SEQUENCE</scope>
    <source>
        <strain evidence="6">Duluth1</strain>
        <tissue evidence="6">Whole animal</tissue>
    </source>
</reference>
<dbReference type="CDD" id="cd15489">
    <property type="entry name" value="PHD_SF"/>
    <property type="match status" value="1"/>
</dbReference>
<organism evidence="6 7">
    <name type="scientific">Dreissena polymorpha</name>
    <name type="common">Zebra mussel</name>
    <name type="synonym">Mytilus polymorpha</name>
    <dbReference type="NCBI Taxonomy" id="45954"/>
    <lineage>
        <taxon>Eukaryota</taxon>
        <taxon>Metazoa</taxon>
        <taxon>Spiralia</taxon>
        <taxon>Lophotrochozoa</taxon>
        <taxon>Mollusca</taxon>
        <taxon>Bivalvia</taxon>
        <taxon>Autobranchia</taxon>
        <taxon>Heteroconchia</taxon>
        <taxon>Euheterodonta</taxon>
        <taxon>Imparidentia</taxon>
        <taxon>Neoheterodontei</taxon>
        <taxon>Myida</taxon>
        <taxon>Dreissenoidea</taxon>
        <taxon>Dreissenidae</taxon>
        <taxon>Dreissena</taxon>
    </lineage>
</organism>
<feature type="domain" description="PHD-type" evidence="5">
    <location>
        <begin position="203"/>
        <end position="248"/>
    </location>
</feature>
<evidence type="ECO:0000256" key="2">
    <source>
        <dbReference type="ARBA" id="ARBA00022771"/>
    </source>
</evidence>
<keyword evidence="7" id="KW-1185">Reference proteome</keyword>
<name>A0A9D4D9Y0_DREPO</name>
<gene>
    <name evidence="6" type="ORF">DPMN_048056</name>
</gene>
<dbReference type="Gene3D" id="3.30.40.10">
    <property type="entry name" value="Zinc/RING finger domain, C3HC4 (zinc finger)"/>
    <property type="match status" value="1"/>
</dbReference>
<proteinExistence type="predicted"/>